<evidence type="ECO:0000313" key="6">
    <source>
        <dbReference type="Proteomes" id="UP000546162"/>
    </source>
</evidence>
<feature type="domain" description="Protein kinase" evidence="4">
    <location>
        <begin position="13"/>
        <end position="287"/>
    </location>
</feature>
<dbReference type="RefSeq" id="WP_185046159.1">
    <property type="nucleotide sequence ID" value="NZ_BAABFG010000005.1"/>
</dbReference>
<sequence>MEWSPGEIVDGRYRVIEAVHAGGMGVVHRVRHLGWQVDLAVKTPRPELVRTARGRDNFVTEAGAWVELGLHPHTVSCAYVRTLDDVPRVFTEWVSGGSLAEGVRSGRLYENGAEAALERILDIAIQTAWGLAHAHATGLVHRDVKPANVMLEPDGTAKVTDFGLARATILDEPRPASLPPTTSHGGLTPAYCSPEQAAIAYGDSGVPLTTATDIWSWGLSVLEMFAGRHPTRYGQAAREALDALLDSDSPPRVAIPPAVLTELRRCFADEPADRPAEPAAAFTEIYAELVGRPYPRPRPRAADLISDGLSNHALSLLDLGRTEEAEDLWRRAVGSDPQHLPAVYNFGLHRWRSGRQSGEQLVSELESARASGADPRGAFLLGAVQLERHDDSAGDLLRAAHAADPSDTDAAEALAAWTARTPDTGAVLDRDGEIDAIALSGGGDLVLAGDRQGGLVRWAPGDREVRTLTRLGRPVSAVALDDAGRHSVVLRRGGRIEFWEVAAGKPMPVPWVQVTGIGAVAISGDGRRYAAGHDNGTIHVWQSDLSAACDPLPGHRGRITSLSLNADGSRVLSASLGRDGDGSIRSWDVATGSLRHEVRRPAGALPLDLGATAPDARWAVAAWRDGPLVLWDADLGEVVSEASHRLRHIQHMALAGPEPVLLTAGDSGTPIQVLDPRSGRVLRALGPDLPRPPRPTSAAAVSGDGRTLALGLETGRGRLVVRPTPVPGYRAPWCYARPRPAADVSRAGDEFTELLDRVDRHLTAERWAEAAASLRSARQMPGYLRHPRVRSAWRRLSGHGRRAASIGAWPLWSLDGHGAFTQPPTLAMRADGRIMATGRWTGEIDVWDPFTGDRLHTFDRGEGGMPREIAFARGGTQLIVLTNAGTVRRLRLTDGCKKIFTSELGEITAFALDASGERILLGDDRGGLRLRDLATGVILAERHAGPGSIRTVALSPDGRTAACVSATLSGTVGWDPGRLLTWPLDAGRPSWTQHGRSSEEQLTFGPDGNLLFTVAASMVLCAWEVASGQRRHGLRVHRAAAWYESTAAFSPDVRWGAFPGEDSTLRVFETTTGAVRHTLTVPEEPSVYALGPDGSFAFTASGGGPVRLWDVPSGRCLRTLEGHDALVHRIACSRDGTRVATVDLGSGLRVWELAWEHDIDD</sequence>
<dbReference type="InterPro" id="IPR011047">
    <property type="entry name" value="Quinoprotein_ADH-like_sf"/>
</dbReference>
<dbReference type="EMBL" id="JACHNB010000001">
    <property type="protein sequence ID" value="MBB4745810.1"/>
    <property type="molecule type" value="Genomic_DNA"/>
</dbReference>
<dbReference type="SMART" id="SM00220">
    <property type="entry name" value="S_TKc"/>
    <property type="match status" value="1"/>
</dbReference>
<keyword evidence="5" id="KW-0418">Kinase</keyword>
<protein>
    <submittedName>
        <fullName evidence="5">WD40 repeat protein/serine/threonine protein kinase</fullName>
    </submittedName>
</protein>
<dbReference type="SUPFAM" id="SSF50998">
    <property type="entry name" value="Quinoprotein alcohol dehydrogenase-like"/>
    <property type="match status" value="2"/>
</dbReference>
<feature type="repeat" description="WD" evidence="3">
    <location>
        <begin position="1092"/>
        <end position="1119"/>
    </location>
</feature>
<keyword evidence="5" id="KW-0808">Transferase</keyword>
<keyword evidence="2" id="KW-0677">Repeat</keyword>
<dbReference type="InterPro" id="IPR015943">
    <property type="entry name" value="WD40/YVTN_repeat-like_dom_sf"/>
</dbReference>
<evidence type="ECO:0000256" key="2">
    <source>
        <dbReference type="ARBA" id="ARBA00022737"/>
    </source>
</evidence>
<dbReference type="InterPro" id="IPR011990">
    <property type="entry name" value="TPR-like_helical_dom_sf"/>
</dbReference>
<dbReference type="GO" id="GO:0004674">
    <property type="term" value="F:protein serine/threonine kinase activity"/>
    <property type="evidence" value="ECO:0007669"/>
    <property type="project" value="UniProtKB-KW"/>
</dbReference>
<dbReference type="CDD" id="cd14014">
    <property type="entry name" value="STKc_PknB_like"/>
    <property type="match status" value="1"/>
</dbReference>
<evidence type="ECO:0000313" key="5">
    <source>
        <dbReference type="EMBL" id="MBB4745810.1"/>
    </source>
</evidence>
<dbReference type="PANTHER" id="PTHR19848:SF8">
    <property type="entry name" value="F-BOX AND WD REPEAT DOMAIN CONTAINING 7"/>
    <property type="match status" value="1"/>
</dbReference>
<gene>
    <name evidence="5" type="ORF">BJY16_009269</name>
</gene>
<dbReference type="InterPro" id="IPR000719">
    <property type="entry name" value="Prot_kinase_dom"/>
</dbReference>
<keyword evidence="6" id="KW-1185">Reference proteome</keyword>
<dbReference type="SMART" id="SM00320">
    <property type="entry name" value="WD40"/>
    <property type="match status" value="9"/>
</dbReference>
<name>A0A7W7H864_9ACTN</name>
<organism evidence="5 6">
    <name type="scientific">Actinoplanes octamycinicus</name>
    <dbReference type="NCBI Taxonomy" id="135948"/>
    <lineage>
        <taxon>Bacteria</taxon>
        <taxon>Bacillati</taxon>
        <taxon>Actinomycetota</taxon>
        <taxon>Actinomycetes</taxon>
        <taxon>Micromonosporales</taxon>
        <taxon>Micromonosporaceae</taxon>
        <taxon>Actinoplanes</taxon>
    </lineage>
</organism>
<dbReference type="PROSITE" id="PS00108">
    <property type="entry name" value="PROTEIN_KINASE_ST"/>
    <property type="match status" value="1"/>
</dbReference>
<reference evidence="5 6" key="1">
    <citation type="submission" date="2020-08" db="EMBL/GenBank/DDBJ databases">
        <title>Sequencing the genomes of 1000 actinobacteria strains.</title>
        <authorList>
            <person name="Klenk H.-P."/>
        </authorList>
    </citation>
    <scope>NUCLEOTIDE SEQUENCE [LARGE SCALE GENOMIC DNA]</scope>
    <source>
        <strain evidence="5 6">DSM 45809</strain>
    </source>
</reference>
<dbReference type="Pfam" id="PF00400">
    <property type="entry name" value="WD40"/>
    <property type="match status" value="3"/>
</dbReference>
<comment type="caution">
    <text evidence="5">The sequence shown here is derived from an EMBL/GenBank/DDBJ whole genome shotgun (WGS) entry which is preliminary data.</text>
</comment>
<dbReference type="Proteomes" id="UP000546162">
    <property type="component" value="Unassembled WGS sequence"/>
</dbReference>
<dbReference type="InterPro" id="IPR001680">
    <property type="entry name" value="WD40_rpt"/>
</dbReference>
<dbReference type="GO" id="GO:0005524">
    <property type="term" value="F:ATP binding"/>
    <property type="evidence" value="ECO:0007669"/>
    <property type="project" value="InterPro"/>
</dbReference>
<keyword evidence="5" id="KW-0723">Serine/threonine-protein kinase</keyword>
<accession>A0A7W7H864</accession>
<dbReference type="Gene3D" id="1.10.510.10">
    <property type="entry name" value="Transferase(Phosphotransferase) domain 1"/>
    <property type="match status" value="1"/>
</dbReference>
<dbReference type="Gene3D" id="2.130.10.10">
    <property type="entry name" value="YVTN repeat-like/Quinoprotein amine dehydrogenase"/>
    <property type="match status" value="3"/>
</dbReference>
<proteinExistence type="predicted"/>
<evidence type="ECO:0000256" key="3">
    <source>
        <dbReference type="PROSITE-ProRule" id="PRU00221"/>
    </source>
</evidence>
<dbReference type="PROSITE" id="PS50082">
    <property type="entry name" value="WD_REPEATS_2"/>
    <property type="match status" value="2"/>
</dbReference>
<keyword evidence="1 3" id="KW-0853">WD repeat</keyword>
<dbReference type="Gene3D" id="1.25.40.10">
    <property type="entry name" value="Tetratricopeptide repeat domain"/>
    <property type="match status" value="1"/>
</dbReference>
<evidence type="ECO:0000259" key="4">
    <source>
        <dbReference type="PROSITE" id="PS50011"/>
    </source>
</evidence>
<dbReference type="InterPro" id="IPR011009">
    <property type="entry name" value="Kinase-like_dom_sf"/>
</dbReference>
<dbReference type="SUPFAM" id="SSF56112">
    <property type="entry name" value="Protein kinase-like (PK-like)"/>
    <property type="match status" value="1"/>
</dbReference>
<dbReference type="SUPFAM" id="SSF48452">
    <property type="entry name" value="TPR-like"/>
    <property type="match status" value="1"/>
</dbReference>
<feature type="repeat" description="WD" evidence="3">
    <location>
        <begin position="1120"/>
        <end position="1153"/>
    </location>
</feature>
<dbReference type="PROSITE" id="PS50011">
    <property type="entry name" value="PROTEIN_KINASE_DOM"/>
    <property type="match status" value="1"/>
</dbReference>
<evidence type="ECO:0000256" key="1">
    <source>
        <dbReference type="ARBA" id="ARBA00022574"/>
    </source>
</evidence>
<dbReference type="PANTHER" id="PTHR19848">
    <property type="entry name" value="WD40 REPEAT PROTEIN"/>
    <property type="match status" value="1"/>
</dbReference>
<dbReference type="InterPro" id="IPR008271">
    <property type="entry name" value="Ser/Thr_kinase_AS"/>
</dbReference>
<dbReference type="AlphaFoldDB" id="A0A7W7H864"/>
<dbReference type="Pfam" id="PF00069">
    <property type="entry name" value="Pkinase"/>
    <property type="match status" value="1"/>
</dbReference>